<keyword evidence="3" id="KW-1185">Reference proteome</keyword>
<reference evidence="2" key="1">
    <citation type="submission" date="2019-10" db="EMBL/GenBank/DDBJ databases">
        <authorList>
            <person name="Zhang R."/>
            <person name="Pan Y."/>
            <person name="Wang J."/>
            <person name="Ma R."/>
            <person name="Yu S."/>
        </authorList>
    </citation>
    <scope>NUCLEOTIDE SEQUENCE</scope>
    <source>
        <strain evidence="2">LA-IB0</strain>
        <tissue evidence="2">Leaf</tissue>
    </source>
</reference>
<evidence type="ECO:0000313" key="2">
    <source>
        <dbReference type="EMBL" id="KAG8384139.1"/>
    </source>
</evidence>
<accession>A0AAV6XUU4</accession>
<organism evidence="2 3">
    <name type="scientific">Buddleja alternifolia</name>
    <dbReference type="NCBI Taxonomy" id="168488"/>
    <lineage>
        <taxon>Eukaryota</taxon>
        <taxon>Viridiplantae</taxon>
        <taxon>Streptophyta</taxon>
        <taxon>Embryophyta</taxon>
        <taxon>Tracheophyta</taxon>
        <taxon>Spermatophyta</taxon>
        <taxon>Magnoliopsida</taxon>
        <taxon>eudicotyledons</taxon>
        <taxon>Gunneridae</taxon>
        <taxon>Pentapetalae</taxon>
        <taxon>asterids</taxon>
        <taxon>lamiids</taxon>
        <taxon>Lamiales</taxon>
        <taxon>Scrophulariaceae</taxon>
        <taxon>Buddlejeae</taxon>
        <taxon>Buddleja</taxon>
    </lineage>
</organism>
<keyword evidence="1" id="KW-0472">Membrane</keyword>
<evidence type="ECO:0000313" key="3">
    <source>
        <dbReference type="Proteomes" id="UP000826271"/>
    </source>
</evidence>
<protein>
    <submittedName>
        <fullName evidence="2">Uncharacterized protein</fullName>
    </submittedName>
</protein>
<evidence type="ECO:0000256" key="1">
    <source>
        <dbReference type="SAM" id="Phobius"/>
    </source>
</evidence>
<comment type="caution">
    <text evidence="2">The sequence shown here is derived from an EMBL/GenBank/DDBJ whole genome shotgun (WGS) entry which is preliminary data.</text>
</comment>
<dbReference type="Proteomes" id="UP000826271">
    <property type="component" value="Unassembled WGS sequence"/>
</dbReference>
<dbReference type="PANTHER" id="PTHR38225:SF4">
    <property type="entry name" value="PROTEIN, PUTATIVE-RELATED"/>
    <property type="match status" value="1"/>
</dbReference>
<sequence length="126" mass="14501">MVSLPAYTCTAILPCKKSRFSQSFHVRAQSCRDEGRSSSKNNIVDSNLVVLRERIEEVRNKERLERCCLAETGWNYTHNFEPKRDEKLLLHQFIELVTIVGATFGLTVFSCSFCLCIISLFIHLNQ</sequence>
<feature type="transmembrane region" description="Helical" evidence="1">
    <location>
        <begin position="93"/>
        <end position="122"/>
    </location>
</feature>
<dbReference type="EMBL" id="WHWC01000004">
    <property type="protein sequence ID" value="KAG8384139.1"/>
    <property type="molecule type" value="Genomic_DNA"/>
</dbReference>
<gene>
    <name evidence="2" type="ORF">BUALT_Bualt04G0087200</name>
</gene>
<proteinExistence type="predicted"/>
<name>A0AAV6XUU4_9LAMI</name>
<keyword evidence="1" id="KW-1133">Transmembrane helix</keyword>
<dbReference type="PANTHER" id="PTHR38225">
    <property type="entry name" value="PROTEIN, PUTATIVE-RELATED"/>
    <property type="match status" value="1"/>
</dbReference>
<keyword evidence="1" id="KW-0812">Transmembrane</keyword>
<dbReference type="AlphaFoldDB" id="A0AAV6XUU4"/>